<protein>
    <recommendedName>
        <fullName evidence="10">Metal ABC transporter substrate-binding protein</fullName>
    </recommendedName>
</protein>
<proteinExistence type="inferred from homology"/>
<dbReference type="PRINTS" id="PR00691">
    <property type="entry name" value="ADHESINB"/>
</dbReference>
<dbReference type="STRING" id="298386.PBPRB0544"/>
<evidence type="ECO:0000256" key="2">
    <source>
        <dbReference type="ARBA" id="ARBA00011028"/>
    </source>
</evidence>
<dbReference type="PANTHER" id="PTHR42953">
    <property type="entry name" value="HIGH-AFFINITY ZINC UPTAKE SYSTEM PROTEIN ZNUA-RELATED"/>
    <property type="match status" value="1"/>
</dbReference>
<dbReference type="CDD" id="cd01137">
    <property type="entry name" value="PsaA"/>
    <property type="match status" value="1"/>
</dbReference>
<dbReference type="Pfam" id="PF01297">
    <property type="entry name" value="ZnuA"/>
    <property type="match status" value="1"/>
</dbReference>
<sequence length="356" mass="39464">MCRYFLVDTVAYFLKTVLRINGKEYKMSKSPLMLSFIALGLGMSSTAMAEEKVPVVASFSILGDLVSQVGGEHISLTTLVKANGDAHVYSPSPMDAKAVTHAKLLVVNGLEFEGWMPRLVESSNFIGEKVVASDGIDAMKGDHNNDEHDTHDSDHVEHEHHAEHDNGHHEEHAEHDHHHHGEFDPHAWNSIANVKIYVRNIEKGLSKVDPKNTNDYEANALHYIQKLDKLELQLHAEITKIPKSQRNVITPHDAFGYFSRDFDVTFIAPQGTSTESEASAADVAAIITQIREDNVTAVFMENIADNRMIEQISRETGAKIGGKLFSDALSSSEGPAPTYIEMMQYNVDTIVKALSH</sequence>
<feature type="region of interest" description="Disordered" evidence="7">
    <location>
        <begin position="137"/>
        <end position="185"/>
    </location>
</feature>
<evidence type="ECO:0000256" key="4">
    <source>
        <dbReference type="ARBA" id="ARBA00022723"/>
    </source>
</evidence>
<dbReference type="PANTHER" id="PTHR42953:SF1">
    <property type="entry name" value="METAL-BINDING PROTEIN HI_0362-RELATED"/>
    <property type="match status" value="1"/>
</dbReference>
<keyword evidence="9" id="KW-1185">Reference proteome</keyword>
<dbReference type="eggNOG" id="COG0803">
    <property type="taxonomic scope" value="Bacteria"/>
</dbReference>
<dbReference type="EMBL" id="CR378676">
    <property type="protein sequence ID" value="CAG22417.1"/>
    <property type="molecule type" value="Genomic_DNA"/>
</dbReference>
<comment type="similarity">
    <text evidence="2 6">Belongs to the bacterial solute-binding protein 9 family.</text>
</comment>
<evidence type="ECO:0000313" key="8">
    <source>
        <dbReference type="EMBL" id="CAG22417.1"/>
    </source>
</evidence>
<organism evidence="8 9">
    <name type="scientific">Photobacterium profundum (strain SS9)</name>
    <dbReference type="NCBI Taxonomy" id="298386"/>
    <lineage>
        <taxon>Bacteria</taxon>
        <taxon>Pseudomonadati</taxon>
        <taxon>Pseudomonadota</taxon>
        <taxon>Gammaproteobacteria</taxon>
        <taxon>Vibrionales</taxon>
        <taxon>Vibrionaceae</taxon>
        <taxon>Photobacterium</taxon>
    </lineage>
</organism>
<dbReference type="GO" id="GO:0007155">
    <property type="term" value="P:cell adhesion"/>
    <property type="evidence" value="ECO:0007669"/>
    <property type="project" value="InterPro"/>
</dbReference>
<dbReference type="Proteomes" id="UP000000593">
    <property type="component" value="Chromosome 2"/>
</dbReference>
<dbReference type="Gene3D" id="3.40.50.1980">
    <property type="entry name" value="Nitrogenase molybdenum iron protein domain"/>
    <property type="match status" value="2"/>
</dbReference>
<evidence type="ECO:0000313" key="9">
    <source>
        <dbReference type="Proteomes" id="UP000000593"/>
    </source>
</evidence>
<dbReference type="InterPro" id="IPR006127">
    <property type="entry name" value="ZnuA-like"/>
</dbReference>
<evidence type="ECO:0000256" key="6">
    <source>
        <dbReference type="RuleBase" id="RU003512"/>
    </source>
</evidence>
<dbReference type="GO" id="GO:0046872">
    <property type="term" value="F:metal ion binding"/>
    <property type="evidence" value="ECO:0007669"/>
    <property type="project" value="UniProtKB-KW"/>
</dbReference>
<dbReference type="KEGG" id="ppr:PBPRB0544"/>
<dbReference type="InterPro" id="IPR006128">
    <property type="entry name" value="Lipoprotein_PsaA-like"/>
</dbReference>
<dbReference type="PRINTS" id="PR00690">
    <property type="entry name" value="ADHESNFAMILY"/>
</dbReference>
<evidence type="ECO:0000256" key="5">
    <source>
        <dbReference type="ARBA" id="ARBA00022729"/>
    </source>
</evidence>
<dbReference type="AlphaFoldDB" id="Q6LJW3"/>
<evidence type="ECO:0000256" key="7">
    <source>
        <dbReference type="SAM" id="MobiDB-lite"/>
    </source>
</evidence>
<keyword evidence="4" id="KW-0479">Metal-binding</keyword>
<dbReference type="InterPro" id="IPR006129">
    <property type="entry name" value="AdhesinB"/>
</dbReference>
<evidence type="ECO:0000256" key="3">
    <source>
        <dbReference type="ARBA" id="ARBA00022448"/>
    </source>
</evidence>
<evidence type="ECO:0008006" key="10">
    <source>
        <dbReference type="Google" id="ProtNLM"/>
    </source>
</evidence>
<dbReference type="GO" id="GO:0030001">
    <property type="term" value="P:metal ion transport"/>
    <property type="evidence" value="ECO:0007669"/>
    <property type="project" value="InterPro"/>
</dbReference>
<keyword evidence="3 6" id="KW-0813">Transport</keyword>
<comment type="subcellular location">
    <subcellularLocation>
        <location evidence="1">Cell envelope</location>
    </subcellularLocation>
</comment>
<dbReference type="GO" id="GO:0030313">
    <property type="term" value="C:cell envelope"/>
    <property type="evidence" value="ECO:0007669"/>
    <property type="project" value="UniProtKB-SubCell"/>
</dbReference>
<name>Q6LJW3_PHOPR</name>
<dbReference type="HOGENOM" id="CLU_016838_1_1_6"/>
<gene>
    <name evidence="8" type="primary">CV3064</name>
    <name evidence="8" type="ordered locus">PBPRB0544</name>
</gene>
<dbReference type="SUPFAM" id="SSF53807">
    <property type="entry name" value="Helical backbone' metal receptor"/>
    <property type="match status" value="1"/>
</dbReference>
<accession>Q6LJW3</accession>
<evidence type="ECO:0000256" key="1">
    <source>
        <dbReference type="ARBA" id="ARBA00004196"/>
    </source>
</evidence>
<keyword evidence="5" id="KW-0732">Signal</keyword>
<reference evidence="9" key="1">
    <citation type="journal article" date="2005" name="Science">
        <title>Life at depth: Photobacterium profundum genome sequence and expression analysis.</title>
        <authorList>
            <person name="Vezzi A."/>
            <person name="Campanaro S."/>
            <person name="D'Angelo M."/>
            <person name="Simonato F."/>
            <person name="Vitulo N."/>
            <person name="Lauro F.M."/>
            <person name="Cestaro A."/>
            <person name="Malacrida G."/>
            <person name="Simionati B."/>
            <person name="Cannata N."/>
            <person name="Romualdi C."/>
            <person name="Bartlett D.H."/>
            <person name="Valle G."/>
        </authorList>
    </citation>
    <scope>NUCLEOTIDE SEQUENCE [LARGE SCALE GENOMIC DNA]</scope>
    <source>
        <strain evidence="9">ATCC BAA-1253 / SS9</strain>
    </source>
</reference>
<dbReference type="InterPro" id="IPR050492">
    <property type="entry name" value="Bact_metal-bind_prot9"/>
</dbReference>